<keyword evidence="1" id="KW-0732">Signal</keyword>
<sequence length="260" mass="27995">MAVHPKASMMSSNLGYWICALALIFSVTVKAQLDNEDSLLGVYLESGMLQGQRIPTEQLIINTVANASASMARGSLNVIFLESMDAEMPSNMAAVLTMASCESTHAWAPSLSEMEKLHIAITDSGCSRIGYPTVLSIPLVSGSQDLVQLFTDLRTMNTLTWDDITLIHDNSISKSEVGDVMSVLASSTDNSEETAITIVDLTAAETSSMRLGKLFSSLGPLPGEPQTRQYMVIALKDEIETIQDLVSKLLYATPTKPTGL</sequence>
<reference evidence="2 3" key="1">
    <citation type="submission" date="2023-11" db="EMBL/GenBank/DDBJ databases">
        <title>Halocaridina rubra genome assembly.</title>
        <authorList>
            <person name="Smith C."/>
        </authorList>
    </citation>
    <scope>NUCLEOTIDE SEQUENCE [LARGE SCALE GENOMIC DNA]</scope>
    <source>
        <strain evidence="2">EP-1</strain>
        <tissue evidence="2">Whole</tissue>
    </source>
</reference>
<evidence type="ECO:0000256" key="1">
    <source>
        <dbReference type="SAM" id="SignalP"/>
    </source>
</evidence>
<comment type="caution">
    <text evidence="2">The sequence shown here is derived from an EMBL/GenBank/DDBJ whole genome shotgun (WGS) entry which is preliminary data.</text>
</comment>
<feature type="chain" id="PRO_5042937704" evidence="1">
    <location>
        <begin position="32"/>
        <end position="260"/>
    </location>
</feature>
<protein>
    <submittedName>
        <fullName evidence="2">Uncharacterized protein</fullName>
    </submittedName>
</protein>
<evidence type="ECO:0000313" key="3">
    <source>
        <dbReference type="Proteomes" id="UP001381693"/>
    </source>
</evidence>
<dbReference type="Proteomes" id="UP001381693">
    <property type="component" value="Unassembled WGS sequence"/>
</dbReference>
<dbReference type="EMBL" id="JAXCGZ010002008">
    <property type="protein sequence ID" value="KAK7084676.1"/>
    <property type="molecule type" value="Genomic_DNA"/>
</dbReference>
<name>A0AAN8XI74_HALRR</name>
<dbReference type="AlphaFoldDB" id="A0AAN8XI74"/>
<proteinExistence type="predicted"/>
<feature type="signal peptide" evidence="1">
    <location>
        <begin position="1"/>
        <end position="31"/>
    </location>
</feature>
<keyword evidence="3" id="KW-1185">Reference proteome</keyword>
<gene>
    <name evidence="2" type="ORF">SK128_009071</name>
</gene>
<accession>A0AAN8XI74</accession>
<evidence type="ECO:0000313" key="2">
    <source>
        <dbReference type="EMBL" id="KAK7084676.1"/>
    </source>
</evidence>
<organism evidence="2 3">
    <name type="scientific">Halocaridina rubra</name>
    <name type="common">Hawaiian red shrimp</name>
    <dbReference type="NCBI Taxonomy" id="373956"/>
    <lineage>
        <taxon>Eukaryota</taxon>
        <taxon>Metazoa</taxon>
        <taxon>Ecdysozoa</taxon>
        <taxon>Arthropoda</taxon>
        <taxon>Crustacea</taxon>
        <taxon>Multicrustacea</taxon>
        <taxon>Malacostraca</taxon>
        <taxon>Eumalacostraca</taxon>
        <taxon>Eucarida</taxon>
        <taxon>Decapoda</taxon>
        <taxon>Pleocyemata</taxon>
        <taxon>Caridea</taxon>
        <taxon>Atyoidea</taxon>
        <taxon>Atyidae</taxon>
        <taxon>Halocaridina</taxon>
    </lineage>
</organism>